<sequence>MPFQPIPFETIFQEEMNILPSIEPLLMPLNEISESFGVTEMPGITRCPVSDAQLALPMGRKSGSSQEEPVALVALAVKSLAWNFSLKSFRHIIGGERPFDLGGLKG</sequence>
<evidence type="ECO:0000313" key="1">
    <source>
        <dbReference type="EMBL" id="KAJ8064955.1"/>
    </source>
</evidence>
<dbReference type="OrthoDB" id="6133115at2759"/>
<comment type="caution">
    <text evidence="1">The sequence shown here is derived from an EMBL/GenBank/DDBJ whole genome shotgun (WGS) entry which is preliminary data.</text>
</comment>
<gene>
    <name evidence="1" type="ORF">OCU04_007259</name>
</gene>
<accession>A0A9X0ALI9</accession>
<dbReference type="Proteomes" id="UP001152300">
    <property type="component" value="Unassembled WGS sequence"/>
</dbReference>
<reference evidence="1" key="1">
    <citation type="submission" date="2022-11" db="EMBL/GenBank/DDBJ databases">
        <title>Genome Resource of Sclerotinia nivalis Strain SnTB1, a Plant Pathogen Isolated from American Ginseng.</title>
        <authorList>
            <person name="Fan S."/>
        </authorList>
    </citation>
    <scope>NUCLEOTIDE SEQUENCE</scope>
    <source>
        <strain evidence="1">SnTB1</strain>
    </source>
</reference>
<proteinExistence type="predicted"/>
<keyword evidence="2" id="KW-1185">Reference proteome</keyword>
<dbReference type="EMBL" id="JAPEIS010000007">
    <property type="protein sequence ID" value="KAJ8064955.1"/>
    <property type="molecule type" value="Genomic_DNA"/>
</dbReference>
<protein>
    <submittedName>
        <fullName evidence="1">Uncharacterized protein</fullName>
    </submittedName>
</protein>
<dbReference type="AlphaFoldDB" id="A0A9X0ALI9"/>
<name>A0A9X0ALI9_9HELO</name>
<evidence type="ECO:0000313" key="2">
    <source>
        <dbReference type="Proteomes" id="UP001152300"/>
    </source>
</evidence>
<organism evidence="1 2">
    <name type="scientific">Sclerotinia nivalis</name>
    <dbReference type="NCBI Taxonomy" id="352851"/>
    <lineage>
        <taxon>Eukaryota</taxon>
        <taxon>Fungi</taxon>
        <taxon>Dikarya</taxon>
        <taxon>Ascomycota</taxon>
        <taxon>Pezizomycotina</taxon>
        <taxon>Leotiomycetes</taxon>
        <taxon>Helotiales</taxon>
        <taxon>Sclerotiniaceae</taxon>
        <taxon>Sclerotinia</taxon>
    </lineage>
</organism>